<dbReference type="RefSeq" id="WP_346177919.1">
    <property type="nucleotide sequence ID" value="NZ_BAAASD010000038.1"/>
</dbReference>
<gene>
    <name evidence="3" type="ORF">GCM10010246_65120</name>
</gene>
<feature type="region of interest" description="Disordered" evidence="1">
    <location>
        <begin position="340"/>
        <end position="368"/>
    </location>
</feature>
<dbReference type="InterPro" id="IPR043129">
    <property type="entry name" value="ATPase_NBD"/>
</dbReference>
<organism evidence="3 4">
    <name type="scientific">Streptomyces cuspidosporus</name>
    <dbReference type="NCBI Taxonomy" id="66882"/>
    <lineage>
        <taxon>Bacteria</taxon>
        <taxon>Bacillati</taxon>
        <taxon>Actinomycetota</taxon>
        <taxon>Actinomycetes</taxon>
        <taxon>Kitasatosporales</taxon>
        <taxon>Streptomycetaceae</taxon>
        <taxon>Streptomyces</taxon>
    </lineage>
</organism>
<proteinExistence type="predicted"/>
<dbReference type="EMBL" id="BAAASD010000038">
    <property type="protein sequence ID" value="GAA2364180.1"/>
    <property type="molecule type" value="Genomic_DNA"/>
</dbReference>
<feature type="region of interest" description="Disordered" evidence="1">
    <location>
        <begin position="28"/>
        <end position="48"/>
    </location>
</feature>
<keyword evidence="4" id="KW-1185">Reference proteome</keyword>
<dbReference type="PANTHER" id="PTHR43190:SF3">
    <property type="entry name" value="N-ACETYL-D-GLUCOSAMINE KINASE"/>
    <property type="match status" value="1"/>
</dbReference>
<dbReference type="PANTHER" id="PTHR43190">
    <property type="entry name" value="N-ACETYL-D-GLUCOSAMINE KINASE"/>
    <property type="match status" value="1"/>
</dbReference>
<dbReference type="InterPro" id="IPR052519">
    <property type="entry name" value="Euk-type_GlcNAc_Kinase"/>
</dbReference>
<protein>
    <submittedName>
        <fullName evidence="3">BadF/BadG/BcrA/BcrD ATPase family protein</fullName>
    </submittedName>
</protein>
<accession>A0ABP5TXJ9</accession>
<dbReference type="Pfam" id="PF01869">
    <property type="entry name" value="BcrAD_BadFG"/>
    <property type="match status" value="1"/>
</dbReference>
<evidence type="ECO:0000313" key="4">
    <source>
        <dbReference type="Proteomes" id="UP001500253"/>
    </source>
</evidence>
<dbReference type="InterPro" id="IPR002731">
    <property type="entry name" value="ATPase_BadF"/>
</dbReference>
<comment type="caution">
    <text evidence="3">The sequence shown here is derived from an EMBL/GenBank/DDBJ whole genome shotgun (WGS) entry which is preliminary data.</text>
</comment>
<evidence type="ECO:0000313" key="3">
    <source>
        <dbReference type="EMBL" id="GAA2364180.1"/>
    </source>
</evidence>
<feature type="domain" description="ATPase BadF/BadG/BcrA/BcrD type" evidence="2">
    <location>
        <begin position="11"/>
        <end position="283"/>
    </location>
</feature>
<name>A0ABP5TXJ9_9ACTN</name>
<dbReference type="SUPFAM" id="SSF53067">
    <property type="entry name" value="Actin-like ATPase domain"/>
    <property type="match status" value="2"/>
</dbReference>
<evidence type="ECO:0000259" key="2">
    <source>
        <dbReference type="Pfam" id="PF01869"/>
    </source>
</evidence>
<dbReference type="Gene3D" id="3.30.420.40">
    <property type="match status" value="2"/>
</dbReference>
<reference evidence="4" key="1">
    <citation type="journal article" date="2019" name="Int. J. Syst. Evol. Microbiol.">
        <title>The Global Catalogue of Microorganisms (GCM) 10K type strain sequencing project: providing services to taxonomists for standard genome sequencing and annotation.</title>
        <authorList>
            <consortium name="The Broad Institute Genomics Platform"/>
            <consortium name="The Broad Institute Genome Sequencing Center for Infectious Disease"/>
            <person name="Wu L."/>
            <person name="Ma J."/>
        </authorList>
    </citation>
    <scope>NUCLEOTIDE SEQUENCE [LARGE SCALE GENOMIC DNA]</scope>
    <source>
        <strain evidence="4">JCM 4316</strain>
    </source>
</reference>
<evidence type="ECO:0000256" key="1">
    <source>
        <dbReference type="SAM" id="MobiDB-lite"/>
    </source>
</evidence>
<dbReference type="Proteomes" id="UP001500253">
    <property type="component" value="Unassembled WGS sequence"/>
</dbReference>
<sequence>MGGQAERAYVLGIDSGGSGVRVALARAGTRPEGGDDGPAPGPTWSSPTPAVVGERGIDAESLLARVVPAARALLDEAGADGVAALCVGAAGMATLGDDLRARLPEALARSLGARRLVLAADGVTAYVGALGQRPGAVIAAGTGLIALGALPHDAGGGGGGWRRADGWGHLLGDCGGGAWIGRAGLEAAMRAYDGREGGSRALLARLEAVFGPAGELPGKLYPRPDRPAVLASFAPEVGRCADRDPVADAILRDAARHIAQAAEAVCPAVEGGAVALTGGLFRMGDPLLAPLRAELATRLPHARVTEAAGDPLTGAVRLASALATDSLRLPVDAALLSVVRGGPDGTTRQMGTDGPPSAPPEQSITTSD</sequence>